<accession>A0ACB6RI50</accession>
<dbReference type="Proteomes" id="UP000799755">
    <property type="component" value="Unassembled WGS sequence"/>
</dbReference>
<keyword evidence="2" id="KW-1185">Reference proteome</keyword>
<evidence type="ECO:0000313" key="1">
    <source>
        <dbReference type="EMBL" id="KAF2478197.1"/>
    </source>
</evidence>
<protein>
    <submittedName>
        <fullName evidence="1">Uncharacterized protein</fullName>
    </submittedName>
</protein>
<proteinExistence type="predicted"/>
<organism evidence="1 2">
    <name type="scientific">Lindgomyces ingoldianus</name>
    <dbReference type="NCBI Taxonomy" id="673940"/>
    <lineage>
        <taxon>Eukaryota</taxon>
        <taxon>Fungi</taxon>
        <taxon>Dikarya</taxon>
        <taxon>Ascomycota</taxon>
        <taxon>Pezizomycotina</taxon>
        <taxon>Dothideomycetes</taxon>
        <taxon>Pleosporomycetidae</taxon>
        <taxon>Pleosporales</taxon>
        <taxon>Lindgomycetaceae</taxon>
        <taxon>Lindgomyces</taxon>
    </lineage>
</organism>
<dbReference type="EMBL" id="MU003492">
    <property type="protein sequence ID" value="KAF2478197.1"/>
    <property type="molecule type" value="Genomic_DNA"/>
</dbReference>
<evidence type="ECO:0000313" key="2">
    <source>
        <dbReference type="Proteomes" id="UP000799755"/>
    </source>
</evidence>
<name>A0ACB6RI50_9PLEO</name>
<gene>
    <name evidence="1" type="ORF">BDR25DRAFT_276014</name>
</gene>
<comment type="caution">
    <text evidence="1">The sequence shown here is derived from an EMBL/GenBank/DDBJ whole genome shotgun (WGS) entry which is preliminary data.</text>
</comment>
<reference evidence="1" key="1">
    <citation type="journal article" date="2020" name="Stud. Mycol.">
        <title>101 Dothideomycetes genomes: a test case for predicting lifestyles and emergence of pathogens.</title>
        <authorList>
            <person name="Haridas S."/>
            <person name="Albert R."/>
            <person name="Binder M."/>
            <person name="Bloem J."/>
            <person name="Labutti K."/>
            <person name="Salamov A."/>
            <person name="Andreopoulos B."/>
            <person name="Baker S."/>
            <person name="Barry K."/>
            <person name="Bills G."/>
            <person name="Bluhm B."/>
            <person name="Cannon C."/>
            <person name="Castanera R."/>
            <person name="Culley D."/>
            <person name="Daum C."/>
            <person name="Ezra D."/>
            <person name="Gonzalez J."/>
            <person name="Henrissat B."/>
            <person name="Kuo A."/>
            <person name="Liang C."/>
            <person name="Lipzen A."/>
            <person name="Lutzoni F."/>
            <person name="Magnuson J."/>
            <person name="Mondo S."/>
            <person name="Nolan M."/>
            <person name="Ohm R."/>
            <person name="Pangilinan J."/>
            <person name="Park H.-J."/>
            <person name="Ramirez L."/>
            <person name="Alfaro M."/>
            <person name="Sun H."/>
            <person name="Tritt A."/>
            <person name="Yoshinaga Y."/>
            <person name="Zwiers L.-H."/>
            <person name="Turgeon B."/>
            <person name="Goodwin S."/>
            <person name="Spatafora J."/>
            <person name="Crous P."/>
            <person name="Grigoriev I."/>
        </authorList>
    </citation>
    <scope>NUCLEOTIDE SEQUENCE</scope>
    <source>
        <strain evidence="1">ATCC 200398</strain>
    </source>
</reference>
<sequence>MPSNLTVSPLTPEEAHLYVSVRHETFRPTINKILYSREPSQATLDGVTQGICTDIAKGTALYMKVTDDETGEMIAGSKWGFVPPNLVCEDGQGVGEGGNEIFKRRERTWEEVEAGLTIPTPYDESNVGVWNKLFTLLNSNKREIMQTRPYLILETLVTHPSHHRRGAGGMLVQWGCDQADTNDLEAYLEASPMGAPLYERFGFQRVKDIQLDLREFGGEVFTFIIMVRPTRAVL</sequence>